<evidence type="ECO:0000313" key="11">
    <source>
        <dbReference type="EMBL" id="QEW06526.1"/>
    </source>
</evidence>
<dbReference type="Pfam" id="PF01769">
    <property type="entry name" value="MgtE"/>
    <property type="match status" value="1"/>
</dbReference>
<dbReference type="Gene3D" id="3.10.580.10">
    <property type="entry name" value="CBS-domain"/>
    <property type="match status" value="1"/>
</dbReference>
<proteinExistence type="inferred from homology"/>
<dbReference type="PANTHER" id="PTHR41394:SF5">
    <property type="entry name" value="SLC41A_MGTE INTEGRAL MEMBRANE DOMAIN-CONTAINING PROTEIN"/>
    <property type="match status" value="1"/>
</dbReference>
<keyword evidence="6 9" id="KW-1133">Transmembrane helix</keyword>
<protein>
    <recommendedName>
        <fullName evidence="9">Magnesium transporter MgtE</fullName>
    </recommendedName>
</protein>
<evidence type="ECO:0000256" key="3">
    <source>
        <dbReference type="ARBA" id="ARBA00022448"/>
    </source>
</evidence>
<dbReference type="InterPro" id="IPR000644">
    <property type="entry name" value="CBS_dom"/>
</dbReference>
<dbReference type="InterPro" id="IPR006668">
    <property type="entry name" value="Mg_transptr_MgtE_intracell_dom"/>
</dbReference>
<dbReference type="GO" id="GO:0015095">
    <property type="term" value="F:magnesium ion transmembrane transporter activity"/>
    <property type="evidence" value="ECO:0007669"/>
    <property type="project" value="UniProtKB-UniRule"/>
</dbReference>
<keyword evidence="3 9" id="KW-0813">Transport</keyword>
<feature type="transmembrane region" description="Helical" evidence="9">
    <location>
        <begin position="314"/>
        <end position="341"/>
    </location>
</feature>
<dbReference type="InterPro" id="IPR038076">
    <property type="entry name" value="MgtE_N_sf"/>
</dbReference>
<dbReference type="InterPro" id="IPR006667">
    <property type="entry name" value="SLC41_membr_dom"/>
</dbReference>
<keyword evidence="8" id="KW-0129">CBS domain</keyword>
<evidence type="ECO:0000256" key="6">
    <source>
        <dbReference type="ARBA" id="ARBA00022989"/>
    </source>
</evidence>
<keyword evidence="9" id="KW-0479">Metal-binding</keyword>
<dbReference type="GO" id="GO:0046872">
    <property type="term" value="F:metal ion binding"/>
    <property type="evidence" value="ECO:0007669"/>
    <property type="project" value="UniProtKB-KW"/>
</dbReference>
<evidence type="ECO:0000256" key="1">
    <source>
        <dbReference type="ARBA" id="ARBA00004141"/>
    </source>
</evidence>
<feature type="transmembrane region" description="Helical" evidence="9">
    <location>
        <begin position="389"/>
        <end position="415"/>
    </location>
</feature>
<dbReference type="InterPro" id="IPR006669">
    <property type="entry name" value="MgtE_transporter"/>
</dbReference>
<dbReference type="KEGG" id="nik:F5I99_08380"/>
<dbReference type="PROSITE" id="PS51371">
    <property type="entry name" value="CBS"/>
    <property type="match status" value="1"/>
</dbReference>
<dbReference type="Proteomes" id="UP000325606">
    <property type="component" value="Chromosome"/>
</dbReference>
<evidence type="ECO:0000256" key="5">
    <source>
        <dbReference type="ARBA" id="ARBA00022842"/>
    </source>
</evidence>
<keyword evidence="5 9" id="KW-0460">Magnesium</keyword>
<dbReference type="AlphaFoldDB" id="A0A5J6LDY1"/>
<dbReference type="SUPFAM" id="SSF54631">
    <property type="entry name" value="CBS-domain pair"/>
    <property type="match status" value="1"/>
</dbReference>
<evidence type="ECO:0000256" key="9">
    <source>
        <dbReference type="RuleBase" id="RU362011"/>
    </source>
</evidence>
<accession>A0A5J6LDY1</accession>
<feature type="domain" description="CBS" evidence="10">
    <location>
        <begin position="206"/>
        <end position="262"/>
    </location>
</feature>
<comment type="subcellular location">
    <subcellularLocation>
        <location evidence="9">Cell membrane</location>
        <topology evidence="9">Multi-pass membrane protein</topology>
    </subcellularLocation>
    <subcellularLocation>
        <location evidence="1">Membrane</location>
        <topology evidence="1">Multi-pass membrane protein</topology>
    </subcellularLocation>
</comment>
<feature type="transmembrane region" description="Helical" evidence="9">
    <location>
        <begin position="362"/>
        <end position="383"/>
    </location>
</feature>
<dbReference type="Gene3D" id="1.25.60.10">
    <property type="entry name" value="MgtE N-terminal domain-like"/>
    <property type="match status" value="1"/>
</dbReference>
<keyword evidence="12" id="KW-1185">Reference proteome</keyword>
<organism evidence="11 12">
    <name type="scientific">Nitrincola iocasae</name>
    <dbReference type="NCBI Taxonomy" id="2614693"/>
    <lineage>
        <taxon>Bacteria</taxon>
        <taxon>Pseudomonadati</taxon>
        <taxon>Pseudomonadota</taxon>
        <taxon>Gammaproteobacteria</taxon>
        <taxon>Oceanospirillales</taxon>
        <taxon>Oceanospirillaceae</taxon>
        <taxon>Nitrincola</taxon>
    </lineage>
</organism>
<keyword evidence="4 9" id="KW-0812">Transmembrane</keyword>
<evidence type="ECO:0000256" key="7">
    <source>
        <dbReference type="ARBA" id="ARBA00023136"/>
    </source>
</evidence>
<dbReference type="SUPFAM" id="SSF161093">
    <property type="entry name" value="MgtE membrane domain-like"/>
    <property type="match status" value="1"/>
</dbReference>
<dbReference type="NCBIfam" id="TIGR00400">
    <property type="entry name" value="mgtE"/>
    <property type="match status" value="1"/>
</dbReference>
<evidence type="ECO:0000256" key="4">
    <source>
        <dbReference type="ARBA" id="ARBA00022692"/>
    </source>
</evidence>
<evidence type="ECO:0000259" key="10">
    <source>
        <dbReference type="PROSITE" id="PS51371"/>
    </source>
</evidence>
<dbReference type="InterPro" id="IPR046342">
    <property type="entry name" value="CBS_dom_sf"/>
</dbReference>
<dbReference type="InterPro" id="IPR036739">
    <property type="entry name" value="SLC41_membr_dom_sf"/>
</dbReference>
<dbReference type="Pfam" id="PF00571">
    <property type="entry name" value="CBS"/>
    <property type="match status" value="1"/>
</dbReference>
<evidence type="ECO:0000313" key="12">
    <source>
        <dbReference type="Proteomes" id="UP000325606"/>
    </source>
</evidence>
<comment type="similarity">
    <text evidence="2 9">Belongs to the SLC41A transporter family.</text>
</comment>
<dbReference type="RefSeq" id="WP_151054950.1">
    <property type="nucleotide sequence ID" value="NZ_CP044222.1"/>
</dbReference>
<sequence length="452" mass="49574">MHEEAQFSSAEEQLVYLQALIEAEDHSGLYHALADKESADLARWLESFPANQRHQIWLAVPDSQLGEVLAEVAEDIRTEYMTDMSVADVTEIVKGLDAQEVAEVLDVVEDHLKTEVYESLDEIIRSQVEVLQAYDEDTVGRYMDPETVNVKQGVSLEAVQRFVRIHKLLDDESQEIMVTDKDKHLLGTITLIDLVKQNQDALVDEFMYKAFTLNDNMKVSEAASVLRARELYFAPVTNVEGVLVGQLNIADIIEITQDDSDMTLKHMSGVSDEEELFSPILQSAKSRGIWLGINLATAFLAAAVIGQFEAVLEQVVALAVLMPVVASMGGIAGSQTLTVVIRGMALGQIAGNNRVWLFNKELWVGLTNGVIWALVVGLISHLWFGDPKISLVISIAILVNMTLANLAGIAIPLMLKKLKIDPALSGAVILTTVTDVAGFLSFLGLATLIILH</sequence>
<keyword evidence="7 9" id="KW-0472">Membrane</keyword>
<evidence type="ECO:0000256" key="8">
    <source>
        <dbReference type="PROSITE-ProRule" id="PRU00703"/>
    </source>
</evidence>
<comment type="function">
    <text evidence="9">Acts as a magnesium transporter.</text>
</comment>
<name>A0A5J6LDY1_9GAMM</name>
<feature type="transmembrane region" description="Helical" evidence="9">
    <location>
        <begin position="427"/>
        <end position="451"/>
    </location>
</feature>
<dbReference type="PANTHER" id="PTHR41394">
    <property type="entry name" value="MAGNESIUM TRANSPORTER MGTE"/>
    <property type="match status" value="1"/>
</dbReference>
<dbReference type="Gene3D" id="1.10.357.20">
    <property type="entry name" value="SLC41 divalent cation transporters, integral membrane domain"/>
    <property type="match status" value="1"/>
</dbReference>
<feature type="transmembrane region" description="Helical" evidence="9">
    <location>
        <begin position="288"/>
        <end position="308"/>
    </location>
</feature>
<gene>
    <name evidence="11" type="primary">mgtE</name>
    <name evidence="11" type="ORF">F5I99_08380</name>
</gene>
<comment type="subunit">
    <text evidence="9">Homodimer.</text>
</comment>
<dbReference type="SMART" id="SM00924">
    <property type="entry name" value="MgtE_N"/>
    <property type="match status" value="1"/>
</dbReference>
<keyword evidence="9" id="KW-1003">Cell membrane</keyword>
<reference evidence="11 12" key="1">
    <citation type="submission" date="2019-09" db="EMBL/GenBank/DDBJ databases">
        <title>Nitrincola iocasae sp. nov., a bacterium isolated from the sediment collected at a cold seep field in South China Sea.</title>
        <authorList>
            <person name="Zhang H."/>
            <person name="Wang H."/>
            <person name="Li C."/>
        </authorList>
    </citation>
    <scope>NUCLEOTIDE SEQUENCE [LARGE SCALE GENOMIC DNA]</scope>
    <source>
        <strain evidence="11 12">KXZD1103</strain>
    </source>
</reference>
<dbReference type="GO" id="GO:0005886">
    <property type="term" value="C:plasma membrane"/>
    <property type="evidence" value="ECO:0007669"/>
    <property type="project" value="UniProtKB-SubCell"/>
</dbReference>
<dbReference type="EMBL" id="CP044222">
    <property type="protein sequence ID" value="QEW06526.1"/>
    <property type="molecule type" value="Genomic_DNA"/>
</dbReference>
<dbReference type="Pfam" id="PF03448">
    <property type="entry name" value="MgtE_N"/>
    <property type="match status" value="1"/>
</dbReference>
<evidence type="ECO:0000256" key="2">
    <source>
        <dbReference type="ARBA" id="ARBA00009749"/>
    </source>
</evidence>
<dbReference type="SUPFAM" id="SSF158791">
    <property type="entry name" value="MgtE N-terminal domain-like"/>
    <property type="match status" value="1"/>
</dbReference>